<protein>
    <submittedName>
        <fullName evidence="1">Unannotated protein</fullName>
    </submittedName>
</protein>
<evidence type="ECO:0000313" key="1">
    <source>
        <dbReference type="EMBL" id="CAB4934069.1"/>
    </source>
</evidence>
<dbReference type="AlphaFoldDB" id="A0A6J7IT38"/>
<name>A0A6J7IT38_9ZZZZ</name>
<sequence length="231" mass="25241">MLEELAQFAQLRVGQRVHGIHDDRLDARQALAAVLRRLPKHGINDRNNVGKGLARTRTCGEHVRLAGLSSPDGIRLMPVQDHAIASEGFGISLESEDSLVLRMENACFDEFTDGAARFEVRIETQPWLRPLNASFELTLDELLDPFVAHLNERRGECAVVRDHPTVNIEYVHAIPQPLGQPKATGNSVDAGMHVAACGSTFADCRRVPPGGSQCDGVMRIRLKSPPVSNAG</sequence>
<dbReference type="EMBL" id="CAFBNB010000151">
    <property type="protein sequence ID" value="CAB4934069.1"/>
    <property type="molecule type" value="Genomic_DNA"/>
</dbReference>
<proteinExistence type="predicted"/>
<accession>A0A6J7IT38</accession>
<gene>
    <name evidence="1" type="ORF">UFOPK3720_00868</name>
</gene>
<organism evidence="1">
    <name type="scientific">freshwater metagenome</name>
    <dbReference type="NCBI Taxonomy" id="449393"/>
    <lineage>
        <taxon>unclassified sequences</taxon>
        <taxon>metagenomes</taxon>
        <taxon>ecological metagenomes</taxon>
    </lineage>
</organism>
<reference evidence="1" key="1">
    <citation type="submission" date="2020-05" db="EMBL/GenBank/DDBJ databases">
        <authorList>
            <person name="Chiriac C."/>
            <person name="Salcher M."/>
            <person name="Ghai R."/>
            <person name="Kavagutti S V."/>
        </authorList>
    </citation>
    <scope>NUCLEOTIDE SEQUENCE</scope>
</reference>